<protein>
    <submittedName>
        <fullName evidence="1">Uncharacterized protein</fullName>
    </submittedName>
</protein>
<sequence length="53" mass="6101">MVYEDRQKVGRVYATRISDPALPWLWLVQVGPVGHGYAPYMAEALEEVRRRIG</sequence>
<proteinExistence type="predicted"/>
<evidence type="ECO:0000313" key="2">
    <source>
        <dbReference type="Proteomes" id="UP000199392"/>
    </source>
</evidence>
<accession>A0A1I6QKP7</accession>
<dbReference type="RefSeq" id="WP_176806457.1">
    <property type="nucleotide sequence ID" value="NZ_FNCL01000001.1"/>
</dbReference>
<name>A0A1I6QKP7_9RHOB</name>
<gene>
    <name evidence="1" type="ORF">SAMN04488050_102137</name>
</gene>
<keyword evidence="2" id="KW-1185">Reference proteome</keyword>
<dbReference type="EMBL" id="FOZW01000002">
    <property type="protein sequence ID" value="SFS53024.1"/>
    <property type="molecule type" value="Genomic_DNA"/>
</dbReference>
<dbReference type="AlphaFoldDB" id="A0A1I6QKP7"/>
<dbReference type="STRING" id="311180.SAMN04488050_102137"/>
<organism evidence="1 2">
    <name type="scientific">Alloyangia pacifica</name>
    <dbReference type="NCBI Taxonomy" id="311180"/>
    <lineage>
        <taxon>Bacteria</taxon>
        <taxon>Pseudomonadati</taxon>
        <taxon>Pseudomonadota</taxon>
        <taxon>Alphaproteobacteria</taxon>
        <taxon>Rhodobacterales</taxon>
        <taxon>Roseobacteraceae</taxon>
        <taxon>Alloyangia</taxon>
    </lineage>
</organism>
<reference evidence="2" key="1">
    <citation type="submission" date="2016-10" db="EMBL/GenBank/DDBJ databases">
        <authorList>
            <person name="Varghese N."/>
            <person name="Submissions S."/>
        </authorList>
    </citation>
    <scope>NUCLEOTIDE SEQUENCE [LARGE SCALE GENOMIC DNA]</scope>
    <source>
        <strain evidence="2">DSM 26894</strain>
    </source>
</reference>
<dbReference type="Proteomes" id="UP000199392">
    <property type="component" value="Unassembled WGS sequence"/>
</dbReference>
<evidence type="ECO:0000313" key="1">
    <source>
        <dbReference type="EMBL" id="SFS53024.1"/>
    </source>
</evidence>